<dbReference type="OrthoDB" id="5423493at2759"/>
<dbReference type="STRING" id="1095630.A0A2J6SW95"/>
<reference evidence="3 4" key="1">
    <citation type="submission" date="2016-04" db="EMBL/GenBank/DDBJ databases">
        <title>A degradative enzymes factory behind the ericoid mycorrhizal symbiosis.</title>
        <authorList>
            <consortium name="DOE Joint Genome Institute"/>
            <person name="Martino E."/>
            <person name="Morin E."/>
            <person name="Grelet G."/>
            <person name="Kuo A."/>
            <person name="Kohler A."/>
            <person name="Daghino S."/>
            <person name="Barry K."/>
            <person name="Choi C."/>
            <person name="Cichocki N."/>
            <person name="Clum A."/>
            <person name="Copeland A."/>
            <person name="Hainaut M."/>
            <person name="Haridas S."/>
            <person name="Labutti K."/>
            <person name="Lindquist E."/>
            <person name="Lipzen A."/>
            <person name="Khouja H.-R."/>
            <person name="Murat C."/>
            <person name="Ohm R."/>
            <person name="Olson A."/>
            <person name="Spatafora J."/>
            <person name="Veneault-Fourrey C."/>
            <person name="Henrissat B."/>
            <person name="Grigoriev I."/>
            <person name="Martin F."/>
            <person name="Perotto S."/>
        </authorList>
    </citation>
    <scope>NUCLEOTIDE SEQUENCE [LARGE SCALE GENOMIC DNA]</scope>
    <source>
        <strain evidence="3 4">E</strain>
    </source>
</reference>
<feature type="compositionally biased region" description="Basic and acidic residues" evidence="1">
    <location>
        <begin position="250"/>
        <end position="275"/>
    </location>
</feature>
<evidence type="ECO:0000313" key="3">
    <source>
        <dbReference type="EMBL" id="PMD55031.1"/>
    </source>
</evidence>
<feature type="compositionally biased region" description="Basic residues" evidence="1">
    <location>
        <begin position="551"/>
        <end position="560"/>
    </location>
</feature>
<feature type="region of interest" description="Disordered" evidence="1">
    <location>
        <begin position="169"/>
        <end position="206"/>
    </location>
</feature>
<feature type="compositionally biased region" description="Low complexity" evidence="1">
    <location>
        <begin position="472"/>
        <end position="483"/>
    </location>
</feature>
<feature type="compositionally biased region" description="Acidic residues" evidence="1">
    <location>
        <begin position="425"/>
        <end position="439"/>
    </location>
</feature>
<dbReference type="InterPro" id="IPR027417">
    <property type="entry name" value="P-loop_NTPase"/>
</dbReference>
<protein>
    <submittedName>
        <fullName evidence="3">Uncharacterized protein</fullName>
    </submittedName>
</protein>
<dbReference type="RefSeq" id="XP_024731935.1">
    <property type="nucleotide sequence ID" value="XM_024887244.1"/>
</dbReference>
<feature type="compositionally biased region" description="Low complexity" evidence="1">
    <location>
        <begin position="659"/>
        <end position="669"/>
    </location>
</feature>
<proteinExistence type="predicted"/>
<dbReference type="EMBL" id="KZ613856">
    <property type="protein sequence ID" value="PMD55031.1"/>
    <property type="molecule type" value="Genomic_DNA"/>
</dbReference>
<feature type="region of interest" description="Disordered" evidence="1">
    <location>
        <begin position="225"/>
        <end position="294"/>
    </location>
</feature>
<keyword evidence="4" id="KW-1185">Reference proteome</keyword>
<organism evidence="3 4">
    <name type="scientific">Hyaloscypha bicolor E</name>
    <dbReference type="NCBI Taxonomy" id="1095630"/>
    <lineage>
        <taxon>Eukaryota</taxon>
        <taxon>Fungi</taxon>
        <taxon>Dikarya</taxon>
        <taxon>Ascomycota</taxon>
        <taxon>Pezizomycotina</taxon>
        <taxon>Leotiomycetes</taxon>
        <taxon>Helotiales</taxon>
        <taxon>Hyaloscyphaceae</taxon>
        <taxon>Hyaloscypha</taxon>
        <taxon>Hyaloscypha bicolor</taxon>
    </lineage>
</organism>
<feature type="chain" id="PRO_5014466119" evidence="2">
    <location>
        <begin position="21"/>
        <end position="770"/>
    </location>
</feature>
<dbReference type="InParanoid" id="A0A2J6SW95"/>
<dbReference type="AlphaFoldDB" id="A0A2J6SW95"/>
<feature type="compositionally biased region" description="Polar residues" evidence="1">
    <location>
        <begin position="760"/>
        <end position="770"/>
    </location>
</feature>
<feature type="compositionally biased region" description="Polar residues" evidence="1">
    <location>
        <begin position="411"/>
        <end position="422"/>
    </location>
</feature>
<feature type="signal peptide" evidence="2">
    <location>
        <begin position="1"/>
        <end position="20"/>
    </location>
</feature>
<evidence type="ECO:0000256" key="1">
    <source>
        <dbReference type="SAM" id="MobiDB-lite"/>
    </source>
</evidence>
<accession>A0A2J6SW95</accession>
<evidence type="ECO:0000256" key="2">
    <source>
        <dbReference type="SAM" id="SignalP"/>
    </source>
</evidence>
<feature type="compositionally biased region" description="Low complexity" evidence="1">
    <location>
        <begin position="445"/>
        <end position="459"/>
    </location>
</feature>
<feature type="compositionally biased region" description="Acidic residues" evidence="1">
    <location>
        <begin position="702"/>
        <end position="723"/>
    </location>
</feature>
<feature type="compositionally biased region" description="Low complexity" evidence="1">
    <location>
        <begin position="531"/>
        <end position="540"/>
    </location>
</feature>
<dbReference type="Proteomes" id="UP000235371">
    <property type="component" value="Unassembled WGS sequence"/>
</dbReference>
<sequence>MMLSVVLLLFVILSGTHVTGKETIAVSLSKSLGCPWLKGEFAANSANVVSRSQAKRGYDFSTVYGRTWFKKMQRFGLMSDGSESDGGGDSDNEDQIKKKHLKETGCLALVTHFALRKPGRDAIRDVMLEKEVRVIFVILQITRIMDEVKLELRSSLLAYFATMPRPKRTKIAPSAPAPRVRNPAKTTKTAVEPEPAPVSRDSKNDLYDVSDMDDQAVRSVRHVKKTNGKTKVGSASRSEGRAMGMSTRNSEGRDPERAHKALETGRVALESRGEESDGLDLDLGSSSPAEVGRKEMRTPAIESSLLVIGNFKRRARQPSILSGGATRARSSSVESNLAQDNGLASVGKRNTSIMSISKFKRRPRQPSILGQRVAPMVSSSMGLEMDRGTPAQIGSALKFEHFKRRARETSILGTAQKTQSQRLEYDDDDEGDFNPEDESTPLNLSKTRNTTTSSATSSSNPRKRKLSSVQVSRSSPALPSPRRIQPEETVPATSMSNDEEGSQLGSLEQDLILSIEGRSIAPEPLSETMAPPRSSSSLPSSPEPPLPSHRAPSRGRRPLRGRTPPPMTQDSPISSPPPLTHSPNRPVIAAAKSKPKRQAPPPSTFSTAQLQSLLPRRRRHQARDPFDIPTSEDEVDISGLASGDDELSYLAVRARSRRSTIPPRRTPAPLKGPRNARAATKGKQPAAKRTYGAQARAASDKENEEDVDPDDSLGPLPDDEGNESPENSQELEKRVGRELKAAARKFEEVDQWELEFEEVTASSSSPKDAR</sequence>
<evidence type="ECO:0000313" key="4">
    <source>
        <dbReference type="Proteomes" id="UP000235371"/>
    </source>
</evidence>
<feature type="region of interest" description="Disordered" evidence="1">
    <location>
        <begin position="410"/>
        <end position="736"/>
    </location>
</feature>
<dbReference type="GeneID" id="36595320"/>
<feature type="region of interest" description="Disordered" evidence="1">
    <location>
        <begin position="750"/>
        <end position="770"/>
    </location>
</feature>
<dbReference type="Gene3D" id="3.40.50.300">
    <property type="entry name" value="P-loop containing nucleotide triphosphate hydrolases"/>
    <property type="match status" value="1"/>
</dbReference>
<name>A0A2J6SW95_9HELO</name>
<gene>
    <name evidence="3" type="ORF">K444DRAFT_666941</name>
</gene>
<keyword evidence="2" id="KW-0732">Signal</keyword>